<gene>
    <name evidence="3" type="ORF">BDZ85DRAFT_260264</name>
</gene>
<evidence type="ECO:0000313" key="4">
    <source>
        <dbReference type="Proteomes" id="UP000799538"/>
    </source>
</evidence>
<dbReference type="PANTHER" id="PTHR44229:SF4">
    <property type="entry name" value="15-HYDROXYPROSTAGLANDIN DEHYDROGENASE [NAD(+)]"/>
    <property type="match status" value="1"/>
</dbReference>
<accession>A0A6A6GES8</accession>
<reference evidence="4" key="1">
    <citation type="journal article" date="2020" name="Stud. Mycol.">
        <title>101 Dothideomycetes genomes: A test case for predicting lifestyles and emergence of pathogens.</title>
        <authorList>
            <person name="Haridas S."/>
            <person name="Albert R."/>
            <person name="Binder M."/>
            <person name="Bloem J."/>
            <person name="LaButti K."/>
            <person name="Salamov A."/>
            <person name="Andreopoulos B."/>
            <person name="Baker S."/>
            <person name="Barry K."/>
            <person name="Bills G."/>
            <person name="Bluhm B."/>
            <person name="Cannon C."/>
            <person name="Castanera R."/>
            <person name="Culley D."/>
            <person name="Daum C."/>
            <person name="Ezra D."/>
            <person name="Gonzalez J."/>
            <person name="Henrissat B."/>
            <person name="Kuo A."/>
            <person name="Liang C."/>
            <person name="Lipzen A."/>
            <person name="Lutzoni F."/>
            <person name="Magnuson J."/>
            <person name="Mondo S."/>
            <person name="Nolan M."/>
            <person name="Ohm R."/>
            <person name="Pangilinan J."/>
            <person name="Park H.-J."/>
            <person name="Ramirez L."/>
            <person name="Alfaro M."/>
            <person name="Sun H."/>
            <person name="Tritt A."/>
            <person name="Yoshinaga Y."/>
            <person name="Zwiers L.-H."/>
            <person name="Turgeon B."/>
            <person name="Goodwin S."/>
            <person name="Spatafora J."/>
            <person name="Crous P."/>
            <person name="Grigoriev I."/>
        </authorList>
    </citation>
    <scope>NUCLEOTIDE SEQUENCE [LARGE SCALE GENOMIC DNA]</scope>
    <source>
        <strain evidence="4">CECT 20119</strain>
    </source>
</reference>
<dbReference type="InterPro" id="IPR036291">
    <property type="entry name" value="NAD(P)-bd_dom_sf"/>
</dbReference>
<comment type="similarity">
    <text evidence="1">Belongs to the short-chain dehydrogenases/reductases (SDR) family.</text>
</comment>
<dbReference type="GO" id="GO:0005737">
    <property type="term" value="C:cytoplasm"/>
    <property type="evidence" value="ECO:0007669"/>
    <property type="project" value="TreeGrafter"/>
</dbReference>
<sequence length="333" mass="36122">MTSTTVKPPTPPQAPFSLPGKTAIVTGAGSGINLCFAELLLEAGTNVVIADLALRPEAEALIKQYETKQDGKQRAVFVKTNVTIWNELENMFKVADEEFGGADIVCPGAGVFEPPWSNFWHPPGTSLSKDSITGDSPSGLGHYMTLDLNLTHPIRVTQMAIARWLNPVPGSKVGKVSPQNPKRVVHISSIAGQTASLLTPLYHVSKHGITSFIKSLALLDQIGIRVNGVGPGLIMTPLWHDHQDKMQFVKEGHETWVHPKEVAEAMMACLIDDQYGAGAMVEITKDKRRLVEFYNDPGPDPAVLAGFEMKDAFGSVFETLGKEGWGTKDQKAE</sequence>
<dbReference type="PANTHER" id="PTHR44229">
    <property type="entry name" value="15-HYDROXYPROSTAGLANDIN DEHYDROGENASE [NAD(+)]"/>
    <property type="match status" value="1"/>
</dbReference>
<dbReference type="InterPro" id="IPR002347">
    <property type="entry name" value="SDR_fam"/>
</dbReference>
<dbReference type="Pfam" id="PF00106">
    <property type="entry name" value="adh_short"/>
    <property type="match status" value="1"/>
</dbReference>
<organism evidence="3 4">
    <name type="scientific">Elsinoe ampelina</name>
    <dbReference type="NCBI Taxonomy" id="302913"/>
    <lineage>
        <taxon>Eukaryota</taxon>
        <taxon>Fungi</taxon>
        <taxon>Dikarya</taxon>
        <taxon>Ascomycota</taxon>
        <taxon>Pezizomycotina</taxon>
        <taxon>Dothideomycetes</taxon>
        <taxon>Dothideomycetidae</taxon>
        <taxon>Myriangiales</taxon>
        <taxon>Elsinoaceae</taxon>
        <taxon>Elsinoe</taxon>
    </lineage>
</organism>
<evidence type="ECO:0008006" key="5">
    <source>
        <dbReference type="Google" id="ProtNLM"/>
    </source>
</evidence>
<dbReference type="EMBL" id="ML992505">
    <property type="protein sequence ID" value="KAF2224023.1"/>
    <property type="molecule type" value="Genomic_DNA"/>
</dbReference>
<name>A0A6A6GES8_9PEZI</name>
<dbReference type="SUPFAM" id="SSF51735">
    <property type="entry name" value="NAD(P)-binding Rossmann-fold domains"/>
    <property type="match status" value="1"/>
</dbReference>
<dbReference type="AlphaFoldDB" id="A0A6A6GES8"/>
<evidence type="ECO:0000313" key="3">
    <source>
        <dbReference type="EMBL" id="KAF2224023.1"/>
    </source>
</evidence>
<evidence type="ECO:0000256" key="2">
    <source>
        <dbReference type="ARBA" id="ARBA00023002"/>
    </source>
</evidence>
<dbReference type="FunFam" id="3.40.50.720:FF:000643">
    <property type="entry name" value="Short chain dehydrogenase/reductase family oxidoreductase, putative"/>
    <property type="match status" value="1"/>
</dbReference>
<dbReference type="OrthoDB" id="5296at2759"/>
<dbReference type="GO" id="GO:0016616">
    <property type="term" value="F:oxidoreductase activity, acting on the CH-OH group of donors, NAD or NADP as acceptor"/>
    <property type="evidence" value="ECO:0007669"/>
    <property type="project" value="TreeGrafter"/>
</dbReference>
<keyword evidence="4" id="KW-1185">Reference proteome</keyword>
<dbReference type="Proteomes" id="UP000799538">
    <property type="component" value="Unassembled WGS sequence"/>
</dbReference>
<evidence type="ECO:0000256" key="1">
    <source>
        <dbReference type="ARBA" id="ARBA00006484"/>
    </source>
</evidence>
<proteinExistence type="inferred from homology"/>
<protein>
    <recommendedName>
        <fullName evidence="5">NAD-dependent 15-hydroxyprostaglandin dehydrogenase</fullName>
    </recommendedName>
</protein>
<dbReference type="PRINTS" id="PR00081">
    <property type="entry name" value="GDHRDH"/>
</dbReference>
<keyword evidence="2" id="KW-0560">Oxidoreductase</keyword>
<dbReference type="Gene3D" id="3.40.50.720">
    <property type="entry name" value="NAD(P)-binding Rossmann-like Domain"/>
    <property type="match status" value="1"/>
</dbReference>